<proteinExistence type="predicted"/>
<reference evidence="1" key="1">
    <citation type="journal article" date="2007" name="PLoS ONE">
        <title>The first genome sequence of an elite grapevine cultivar (Pinot noir Vitis vinifera L.): coping with a highly heterozygous genome.</title>
        <authorList>
            <person name="Velasco R."/>
            <person name="Zharkikh A."/>
            <person name="Troggio M."/>
            <person name="Cartwright D.A."/>
            <person name="Cestaro A."/>
            <person name="Pruss D."/>
            <person name="Pindo M."/>
            <person name="FitzGerald L.M."/>
            <person name="Vezzulli S."/>
            <person name="Reid J."/>
            <person name="Malacarne G."/>
            <person name="Iliev D."/>
            <person name="Coppola G."/>
            <person name="Wardell B."/>
            <person name="Micheletti D."/>
            <person name="Macalma T."/>
            <person name="Facci M."/>
            <person name="Mitchell J.T."/>
            <person name="Perazzolli M."/>
            <person name="Eldredge G."/>
            <person name="Gatto P."/>
            <person name="Oyzerski R."/>
            <person name="Moretto M."/>
            <person name="Gutin N."/>
            <person name="Stefanini M."/>
            <person name="Chen Y."/>
            <person name="Segala C."/>
            <person name="Davenport C."/>
            <person name="Dematte L."/>
            <person name="Mraz A."/>
            <person name="Battilana J."/>
            <person name="Stormo K."/>
            <person name="Costa F."/>
            <person name="Tao Q."/>
            <person name="Si-Ammour A."/>
            <person name="Harkins T."/>
            <person name="Lackey A."/>
            <person name="Perbost C."/>
            <person name="Taillon B."/>
            <person name="Stella A."/>
            <person name="Solovyev V."/>
            <person name="Fawcett J.A."/>
            <person name="Sterck L."/>
            <person name="Vandepoele K."/>
            <person name="Grando S.M."/>
            <person name="Toppo S."/>
            <person name="Moser C."/>
            <person name="Lanchbury J."/>
            <person name="Bogden R."/>
            <person name="Skolnick M."/>
            <person name="Sgaramella V."/>
            <person name="Bhatnagar S.K."/>
            <person name="Fontana P."/>
            <person name="Gutin A."/>
            <person name="Van de Peer Y."/>
            <person name="Salamini F."/>
            <person name="Viola R."/>
        </authorList>
    </citation>
    <scope>NUCLEOTIDE SEQUENCE</scope>
</reference>
<dbReference type="EMBL" id="AM485408">
    <property type="protein sequence ID" value="CAN66457.1"/>
    <property type="molecule type" value="Genomic_DNA"/>
</dbReference>
<protein>
    <submittedName>
        <fullName evidence="1">Uncharacterized protein</fullName>
    </submittedName>
</protein>
<sequence length="123" mass="13407">MSVANIEKLQENTAKISQNVGRKYLEASGEHPGTVQNICETLWVSTQRIRICLTREVEMLSSPIRRQAPDAKYSEKVCARCETSGWNGGGAAPSGFSKRICGALPYPDSLMEKHTALAIITPG</sequence>
<evidence type="ECO:0000313" key="1">
    <source>
        <dbReference type="EMBL" id="CAN66457.1"/>
    </source>
</evidence>
<gene>
    <name evidence="1" type="ORF">VITISV_011576</name>
</gene>
<name>A5C7X3_VITVI</name>
<dbReference type="AlphaFoldDB" id="A5C7X3"/>
<accession>A5C7X3</accession>
<organism evidence="1">
    <name type="scientific">Vitis vinifera</name>
    <name type="common">Grape</name>
    <dbReference type="NCBI Taxonomy" id="29760"/>
    <lineage>
        <taxon>Eukaryota</taxon>
        <taxon>Viridiplantae</taxon>
        <taxon>Streptophyta</taxon>
        <taxon>Embryophyta</taxon>
        <taxon>Tracheophyta</taxon>
        <taxon>Spermatophyta</taxon>
        <taxon>Magnoliopsida</taxon>
        <taxon>eudicotyledons</taxon>
        <taxon>Gunneridae</taxon>
        <taxon>Pentapetalae</taxon>
        <taxon>rosids</taxon>
        <taxon>Vitales</taxon>
        <taxon>Vitaceae</taxon>
        <taxon>Viteae</taxon>
        <taxon>Vitis</taxon>
    </lineage>
</organism>